<dbReference type="GO" id="GO:0007200">
    <property type="term" value="P:phospholipase C-activating G protein-coupled receptor signaling pathway"/>
    <property type="evidence" value="ECO:0007669"/>
    <property type="project" value="TreeGrafter"/>
</dbReference>
<reference evidence="9 10" key="1">
    <citation type="journal article" date="2023" name="Mol. Biol. Evol.">
        <title>Genomics of Secondarily Temperate Adaptation in the Only Non-Antarctic Icefish.</title>
        <authorList>
            <person name="Rivera-Colon A.G."/>
            <person name="Rayamajhi N."/>
            <person name="Minhas B.F."/>
            <person name="Madrigal G."/>
            <person name="Bilyk K.T."/>
            <person name="Yoon V."/>
            <person name="Hune M."/>
            <person name="Gregory S."/>
            <person name="Cheng C.H.C."/>
            <person name="Catchen J.M."/>
        </authorList>
    </citation>
    <scope>NUCLEOTIDE SEQUENCE [LARGE SCALE GENOMIC DNA]</scope>
    <source>
        <strain evidence="9">JC2023a</strain>
    </source>
</reference>
<keyword evidence="6" id="KW-0325">Glycoprotein</keyword>
<evidence type="ECO:0000256" key="7">
    <source>
        <dbReference type="ARBA" id="ARBA00023224"/>
    </source>
</evidence>
<dbReference type="PANTHER" id="PTHR24225">
    <property type="entry name" value="CHEMOTACTIC RECEPTOR"/>
    <property type="match status" value="1"/>
</dbReference>
<dbReference type="GO" id="GO:0007204">
    <property type="term" value="P:positive regulation of cytosolic calcium ion concentration"/>
    <property type="evidence" value="ECO:0007669"/>
    <property type="project" value="TreeGrafter"/>
</dbReference>
<keyword evidence="4" id="KW-1015">Disulfide bond</keyword>
<keyword evidence="5" id="KW-0675">Receptor</keyword>
<dbReference type="GO" id="GO:0004875">
    <property type="term" value="F:complement receptor activity"/>
    <property type="evidence" value="ECO:0007669"/>
    <property type="project" value="TreeGrafter"/>
</dbReference>
<dbReference type="GO" id="GO:0006954">
    <property type="term" value="P:inflammatory response"/>
    <property type="evidence" value="ECO:0007669"/>
    <property type="project" value="TreeGrafter"/>
</dbReference>
<evidence type="ECO:0000256" key="8">
    <source>
        <dbReference type="SAM" id="Phobius"/>
    </source>
</evidence>
<name>A0AAN8B6R9_9TELE</name>
<dbReference type="PANTHER" id="PTHR24225:SF0">
    <property type="entry name" value="N-FORMYL PEPTIDE RECEPTOR 2"/>
    <property type="match status" value="1"/>
</dbReference>
<dbReference type="EMBL" id="JAULUE010002065">
    <property type="protein sequence ID" value="KAK5878955.1"/>
    <property type="molecule type" value="Genomic_DNA"/>
</dbReference>
<accession>A0AAN8B6R9</accession>
<keyword evidence="2" id="KW-1003">Cell membrane</keyword>
<evidence type="ECO:0000256" key="2">
    <source>
        <dbReference type="ARBA" id="ARBA00022475"/>
    </source>
</evidence>
<keyword evidence="8" id="KW-0812">Transmembrane</keyword>
<comment type="caution">
    <text evidence="9">The sequence shown here is derived from an EMBL/GenBank/DDBJ whole genome shotgun (WGS) entry which is preliminary data.</text>
</comment>
<evidence type="ECO:0000256" key="6">
    <source>
        <dbReference type="ARBA" id="ARBA00023180"/>
    </source>
</evidence>
<gene>
    <name evidence="9" type="ORF">CesoFtcFv8_024313</name>
</gene>
<evidence type="ECO:0000256" key="3">
    <source>
        <dbReference type="ARBA" id="ARBA00023040"/>
    </source>
</evidence>
<sequence length="81" mass="9114">MSVDYIEYDDYTPYNETENNTIKTGLLPFSSCHSSLNHVLVAVNIIISVIGLGGNSLVIWICGWKMKRTVTTTWSKSMEII</sequence>
<dbReference type="InterPro" id="IPR000826">
    <property type="entry name" value="Formyl_rcpt-rel"/>
</dbReference>
<keyword evidence="10" id="KW-1185">Reference proteome</keyword>
<comment type="subcellular location">
    <subcellularLocation>
        <location evidence="1">Cell membrane</location>
        <topology evidence="1">Multi-pass membrane protein</topology>
    </subcellularLocation>
</comment>
<evidence type="ECO:0000256" key="5">
    <source>
        <dbReference type="ARBA" id="ARBA00023170"/>
    </source>
</evidence>
<proteinExistence type="predicted"/>
<dbReference type="AlphaFoldDB" id="A0AAN8B6R9"/>
<dbReference type="GO" id="GO:0005886">
    <property type="term" value="C:plasma membrane"/>
    <property type="evidence" value="ECO:0007669"/>
    <property type="project" value="UniProtKB-SubCell"/>
</dbReference>
<evidence type="ECO:0000256" key="4">
    <source>
        <dbReference type="ARBA" id="ARBA00023157"/>
    </source>
</evidence>
<keyword evidence="7" id="KW-0807">Transducer</keyword>
<dbReference type="Gene3D" id="1.20.1070.10">
    <property type="entry name" value="Rhodopsin 7-helix transmembrane proteins"/>
    <property type="match status" value="1"/>
</dbReference>
<keyword evidence="8" id="KW-0472">Membrane</keyword>
<keyword evidence="8" id="KW-1133">Transmembrane helix</keyword>
<keyword evidence="3" id="KW-0297">G-protein coupled receptor</keyword>
<dbReference type="GO" id="GO:0004930">
    <property type="term" value="F:G protein-coupled receptor activity"/>
    <property type="evidence" value="ECO:0007669"/>
    <property type="project" value="UniProtKB-KW"/>
</dbReference>
<dbReference type="SUPFAM" id="SSF81321">
    <property type="entry name" value="Family A G protein-coupled receptor-like"/>
    <property type="match status" value="1"/>
</dbReference>
<evidence type="ECO:0000256" key="1">
    <source>
        <dbReference type="ARBA" id="ARBA00004651"/>
    </source>
</evidence>
<organism evidence="9 10">
    <name type="scientific">Champsocephalus esox</name>
    <name type="common">pike icefish</name>
    <dbReference type="NCBI Taxonomy" id="159716"/>
    <lineage>
        <taxon>Eukaryota</taxon>
        <taxon>Metazoa</taxon>
        <taxon>Chordata</taxon>
        <taxon>Craniata</taxon>
        <taxon>Vertebrata</taxon>
        <taxon>Euteleostomi</taxon>
        <taxon>Actinopterygii</taxon>
        <taxon>Neopterygii</taxon>
        <taxon>Teleostei</taxon>
        <taxon>Neoteleostei</taxon>
        <taxon>Acanthomorphata</taxon>
        <taxon>Eupercaria</taxon>
        <taxon>Perciformes</taxon>
        <taxon>Notothenioidei</taxon>
        <taxon>Channichthyidae</taxon>
        <taxon>Champsocephalus</taxon>
    </lineage>
</organism>
<feature type="transmembrane region" description="Helical" evidence="8">
    <location>
        <begin position="39"/>
        <end position="62"/>
    </location>
</feature>
<dbReference type="Proteomes" id="UP001335648">
    <property type="component" value="Unassembled WGS sequence"/>
</dbReference>
<protein>
    <submittedName>
        <fullName evidence="9">Uncharacterized protein</fullName>
    </submittedName>
</protein>
<evidence type="ECO:0000313" key="10">
    <source>
        <dbReference type="Proteomes" id="UP001335648"/>
    </source>
</evidence>
<evidence type="ECO:0000313" key="9">
    <source>
        <dbReference type="EMBL" id="KAK5878955.1"/>
    </source>
</evidence>